<dbReference type="InterPro" id="IPR000534">
    <property type="entry name" value="Semialdehyde_DH_NAD-bd"/>
</dbReference>
<dbReference type="SUPFAM" id="SSF51735">
    <property type="entry name" value="NAD(P)-binding Rossmann-fold domains"/>
    <property type="match status" value="1"/>
</dbReference>
<gene>
    <name evidence="3" type="ORF">DCW38_07980</name>
</gene>
<reference evidence="3 4" key="1">
    <citation type="journal article" date="2018" name="Nat. Biotechnol.">
        <title>A standardized bacterial taxonomy based on genome phylogeny substantially revises the tree of life.</title>
        <authorList>
            <person name="Parks D.H."/>
            <person name="Chuvochina M."/>
            <person name="Waite D.W."/>
            <person name="Rinke C."/>
            <person name="Skarshewski A."/>
            <person name="Chaumeil P.A."/>
            <person name="Hugenholtz P."/>
        </authorList>
    </citation>
    <scope>NUCLEOTIDE SEQUENCE [LARGE SCALE GENOMIC DNA]</scope>
    <source>
        <strain evidence="3">UBA9956</strain>
    </source>
</reference>
<dbReference type="AlphaFoldDB" id="A0A350HC34"/>
<proteinExistence type="inferred from homology"/>
<evidence type="ECO:0000313" key="3">
    <source>
        <dbReference type="EMBL" id="HAV93100.1"/>
    </source>
</evidence>
<name>A0A350HC34_UNCW3</name>
<dbReference type="Gene3D" id="3.30.360.10">
    <property type="entry name" value="Dihydrodipicolinate Reductase, domain 2"/>
    <property type="match status" value="1"/>
</dbReference>
<comment type="caution">
    <text evidence="3">The sequence shown here is derived from an EMBL/GenBank/DDBJ whole genome shotgun (WGS) entry which is preliminary data.</text>
</comment>
<dbReference type="PANTHER" id="PTHR46278:SF2">
    <property type="entry name" value="ASPARTATE-SEMIALDEHYDE DEHYDROGENASE"/>
    <property type="match status" value="1"/>
</dbReference>
<organism evidence="3 4">
    <name type="scientific">candidate division WOR-3 bacterium</name>
    <dbReference type="NCBI Taxonomy" id="2052148"/>
    <lineage>
        <taxon>Bacteria</taxon>
        <taxon>Bacteria division WOR-3</taxon>
    </lineage>
</organism>
<dbReference type="Gene3D" id="3.40.50.720">
    <property type="entry name" value="NAD(P)-binding Rossmann-like Domain"/>
    <property type="match status" value="1"/>
</dbReference>
<dbReference type="GO" id="GO:0016620">
    <property type="term" value="F:oxidoreductase activity, acting on the aldehyde or oxo group of donors, NAD or NADP as acceptor"/>
    <property type="evidence" value="ECO:0007669"/>
    <property type="project" value="InterPro"/>
</dbReference>
<dbReference type="PANTHER" id="PTHR46278">
    <property type="entry name" value="DEHYDROGENASE, PUTATIVE-RELATED"/>
    <property type="match status" value="1"/>
</dbReference>
<accession>A0A350HC34</accession>
<dbReference type="EMBL" id="DMZY01000237">
    <property type="protein sequence ID" value="HAV93100.1"/>
    <property type="molecule type" value="Genomic_DNA"/>
</dbReference>
<comment type="similarity">
    <text evidence="1">Belongs to the aspartate-semialdehyde dehydrogenase family.</text>
</comment>
<dbReference type="Proteomes" id="UP000264062">
    <property type="component" value="Unassembled WGS sequence"/>
</dbReference>
<evidence type="ECO:0000256" key="1">
    <source>
        <dbReference type="ARBA" id="ARBA00010584"/>
    </source>
</evidence>
<evidence type="ECO:0000259" key="2">
    <source>
        <dbReference type="SMART" id="SM00859"/>
    </source>
</evidence>
<dbReference type="InterPro" id="IPR036291">
    <property type="entry name" value="NAD(P)-bd_dom_sf"/>
</dbReference>
<protein>
    <recommendedName>
        <fullName evidence="2">Semialdehyde dehydrogenase NAD-binding domain-containing protein</fullName>
    </recommendedName>
</protein>
<dbReference type="SMART" id="SM00859">
    <property type="entry name" value="Semialdhyde_dh"/>
    <property type="match status" value="1"/>
</dbReference>
<dbReference type="Pfam" id="PF01118">
    <property type="entry name" value="Semialdhyde_dh"/>
    <property type="match status" value="1"/>
</dbReference>
<feature type="domain" description="Semialdehyde dehydrogenase NAD-binding" evidence="2">
    <location>
        <begin position="18"/>
        <end position="133"/>
    </location>
</feature>
<dbReference type="GO" id="GO:0051287">
    <property type="term" value="F:NAD binding"/>
    <property type="evidence" value="ECO:0007669"/>
    <property type="project" value="InterPro"/>
</dbReference>
<dbReference type="CDD" id="cd02316">
    <property type="entry name" value="VcASADH2_like_N"/>
    <property type="match status" value="1"/>
</dbReference>
<sequence length="208" mass="23384">MWRKYQMKLQKHSISSVNVGIIGATGLVGQEFISLLEERNFPVKELYLFASDNSIGRKMRFGKKLYEVLPFKANLFKSIDIAFFSAGADIDKILVPQAAEMGAVCIDNSSAFRMNKKVPLVVPEINFKDIKKSDRIIANPNCSTIQLVLVLDTLRRLSKIVSVDVSTYQAVSGAGREPLEMYFSQSLKRKRDAKTQFYGNIIQKIGPI</sequence>
<evidence type="ECO:0000313" key="4">
    <source>
        <dbReference type="Proteomes" id="UP000264062"/>
    </source>
</evidence>